<dbReference type="OrthoDB" id="346907at2759"/>
<comment type="caution">
    <text evidence="3">The sequence shown here is derived from an EMBL/GenBank/DDBJ whole genome shotgun (WGS) entry which is preliminary data.</text>
</comment>
<protein>
    <submittedName>
        <fullName evidence="3">Kinase-like protein</fullName>
    </submittedName>
</protein>
<evidence type="ECO:0000313" key="3">
    <source>
        <dbReference type="EMBL" id="KAF7373289.1"/>
    </source>
</evidence>
<accession>A0A8H6Z967</accession>
<dbReference type="EMBL" id="JACAZH010000003">
    <property type="protein sequence ID" value="KAF7373289.1"/>
    <property type="molecule type" value="Genomic_DNA"/>
</dbReference>
<feature type="compositionally biased region" description="Gly residues" evidence="1">
    <location>
        <begin position="566"/>
        <end position="585"/>
    </location>
</feature>
<keyword evidence="3" id="KW-0418">Kinase</keyword>
<gene>
    <name evidence="3" type="ORF">MSAN_00537900</name>
</gene>
<dbReference type="InterPro" id="IPR011009">
    <property type="entry name" value="Kinase-like_dom_sf"/>
</dbReference>
<dbReference type="Pfam" id="PF07714">
    <property type="entry name" value="PK_Tyr_Ser-Thr"/>
    <property type="match status" value="1"/>
</dbReference>
<sequence>MNKTTTRTSSKILIYETSLSFLKGASSCSSQFSPSEVGLLQMTVDDCISSMASNSVISAIIESLECRQKVLELSNKLQLSNDPDFRTAIRRDEERIASLLVSIFSSKSDEQAVLRLEGDSAQFFLDVIQEKLDGGFIVKQEHTRAARRIVRKLSESCDSLPSSLFIAGVEERDEHPTFGGGFGDIYSASYDGQRVALKRMRHFLRGSDLRRTRSILCREALMWRTLHHPHILPFLGIDAESFPSSLCLVSPWMEHGTVINYLKTHGHANVDKLLYEVAQGLEYLHSHNLVHGDLRGANILIKEDWTACLNDFGLSIFSDATATMSTNRAGSLYWMAPELLDPDRFNLKFARTPATDVYAFGCVCVELYTTRPPFSDVSETAALLKVLNGERPERPPGPPAMSDMLWENVTRFWAQTHAARPSTQSVVQSMVWPNLDSRSSWLQCLSPLSDPQFVSPPFTPVEGYPTPPPTNETLPSVGFTPKPAILLEPPWMHAKLGETALNVQTDRQNGANATSLPSPSSAEELTGAVYLSQLLKQPPPYGSTKDDRYYSVNPALSSWTKSPVINGGGRGGKGGQKGGGGGLGEGPQLAAHVQHFREINGGIGGEGGDGDIEGGPGGVGQGPKVLHGLLLAEAEGVHAPIKQFCQENGLSHKIHHLLEEYGFETAGAILEVPAADLKDAGFKPGQIAELTRALKGLLRKSQGADPSLRRSNAPTIK</sequence>
<feature type="domain" description="Protein kinase" evidence="2">
    <location>
        <begin position="171"/>
        <end position="442"/>
    </location>
</feature>
<name>A0A8H6Z967_9AGAR</name>
<dbReference type="SUPFAM" id="SSF56112">
    <property type="entry name" value="Protein kinase-like (PK-like)"/>
    <property type="match status" value="1"/>
</dbReference>
<dbReference type="PANTHER" id="PTHR44329">
    <property type="entry name" value="SERINE/THREONINE-PROTEIN KINASE TNNI3K-RELATED"/>
    <property type="match status" value="1"/>
</dbReference>
<feature type="region of interest" description="Disordered" evidence="1">
    <location>
        <begin position="561"/>
        <end position="587"/>
    </location>
</feature>
<dbReference type="InterPro" id="IPR001245">
    <property type="entry name" value="Ser-Thr/Tyr_kinase_cat_dom"/>
</dbReference>
<dbReference type="Proteomes" id="UP000623467">
    <property type="component" value="Unassembled WGS sequence"/>
</dbReference>
<proteinExistence type="predicted"/>
<organism evidence="3 4">
    <name type="scientific">Mycena sanguinolenta</name>
    <dbReference type="NCBI Taxonomy" id="230812"/>
    <lineage>
        <taxon>Eukaryota</taxon>
        <taxon>Fungi</taxon>
        <taxon>Dikarya</taxon>
        <taxon>Basidiomycota</taxon>
        <taxon>Agaricomycotina</taxon>
        <taxon>Agaricomycetes</taxon>
        <taxon>Agaricomycetidae</taxon>
        <taxon>Agaricales</taxon>
        <taxon>Marasmiineae</taxon>
        <taxon>Mycenaceae</taxon>
        <taxon>Mycena</taxon>
    </lineage>
</organism>
<evidence type="ECO:0000259" key="2">
    <source>
        <dbReference type="PROSITE" id="PS50011"/>
    </source>
</evidence>
<dbReference type="InterPro" id="IPR008266">
    <property type="entry name" value="Tyr_kinase_AS"/>
</dbReference>
<dbReference type="GO" id="GO:0004674">
    <property type="term" value="F:protein serine/threonine kinase activity"/>
    <property type="evidence" value="ECO:0007669"/>
    <property type="project" value="TreeGrafter"/>
</dbReference>
<dbReference type="InterPro" id="IPR000719">
    <property type="entry name" value="Prot_kinase_dom"/>
</dbReference>
<keyword evidence="3" id="KW-0808">Transferase</keyword>
<dbReference type="GO" id="GO:0005524">
    <property type="term" value="F:ATP binding"/>
    <property type="evidence" value="ECO:0007669"/>
    <property type="project" value="InterPro"/>
</dbReference>
<reference evidence="3" key="1">
    <citation type="submission" date="2020-05" db="EMBL/GenBank/DDBJ databases">
        <title>Mycena genomes resolve the evolution of fungal bioluminescence.</title>
        <authorList>
            <person name="Tsai I.J."/>
        </authorList>
    </citation>
    <scope>NUCLEOTIDE SEQUENCE</scope>
    <source>
        <strain evidence="3">160909Yilan</strain>
    </source>
</reference>
<dbReference type="Gene3D" id="1.10.510.10">
    <property type="entry name" value="Transferase(Phosphotransferase) domain 1"/>
    <property type="match status" value="1"/>
</dbReference>
<evidence type="ECO:0000313" key="4">
    <source>
        <dbReference type="Proteomes" id="UP000623467"/>
    </source>
</evidence>
<dbReference type="PROSITE" id="PS00109">
    <property type="entry name" value="PROTEIN_KINASE_TYR"/>
    <property type="match status" value="1"/>
</dbReference>
<keyword evidence="4" id="KW-1185">Reference proteome</keyword>
<dbReference type="AlphaFoldDB" id="A0A8H6Z967"/>
<dbReference type="InterPro" id="IPR051681">
    <property type="entry name" value="Ser/Thr_Kinases-Pseudokinases"/>
</dbReference>
<evidence type="ECO:0000256" key="1">
    <source>
        <dbReference type="SAM" id="MobiDB-lite"/>
    </source>
</evidence>
<dbReference type="PROSITE" id="PS50011">
    <property type="entry name" value="PROTEIN_KINASE_DOM"/>
    <property type="match status" value="1"/>
</dbReference>